<evidence type="ECO:0000313" key="3">
    <source>
        <dbReference type="EMBL" id="GAD60076.1"/>
    </source>
</evidence>
<evidence type="ECO:0000256" key="2">
    <source>
        <dbReference type="SAM" id="SignalP"/>
    </source>
</evidence>
<proteinExistence type="predicted"/>
<keyword evidence="4" id="KW-1185">Reference proteome</keyword>
<keyword evidence="2" id="KW-0732">Signal</keyword>
<evidence type="ECO:0000256" key="1">
    <source>
        <dbReference type="SAM" id="MobiDB-lite"/>
    </source>
</evidence>
<gene>
    <name evidence="3" type="ORF">MBEBAB_2326</name>
</gene>
<feature type="chain" id="PRO_5034155331" description="TolA protein" evidence="2">
    <location>
        <begin position="24"/>
        <end position="101"/>
    </location>
</feature>
<evidence type="ECO:0000313" key="4">
    <source>
        <dbReference type="Proteomes" id="UP000016569"/>
    </source>
</evidence>
<feature type="signal peptide" evidence="2">
    <location>
        <begin position="1"/>
        <end position="23"/>
    </location>
</feature>
<dbReference type="AlphaFoldDB" id="A0A8E0ND11"/>
<dbReference type="PROSITE" id="PS51257">
    <property type="entry name" value="PROKAR_LIPOPROTEIN"/>
    <property type="match status" value="1"/>
</dbReference>
<feature type="compositionally biased region" description="Basic and acidic residues" evidence="1">
    <location>
        <begin position="78"/>
        <end position="89"/>
    </location>
</feature>
<name>A0A8E0ND11_9CAUL</name>
<reference evidence="4" key="1">
    <citation type="journal article" date="2013" name="Genome Announc.">
        <title>Draft Genome Sequence of the Dimorphic Prosthecate Bacterium Brevundimonas abyssalis TAR-001T.</title>
        <authorList>
            <person name="Tsubouchi T."/>
            <person name="Nishi S."/>
            <person name="Usui K."/>
            <person name="Shimane Y."/>
            <person name="Takaki Y."/>
            <person name="Maruyama T."/>
            <person name="Hatada Y."/>
        </authorList>
    </citation>
    <scope>NUCLEOTIDE SEQUENCE [LARGE SCALE GENOMIC DNA]</scope>
    <source>
        <strain evidence="4">TAR-001</strain>
    </source>
</reference>
<feature type="region of interest" description="Disordered" evidence="1">
    <location>
        <begin position="71"/>
        <end position="101"/>
    </location>
</feature>
<dbReference type="RefSeq" id="WP_021698170.1">
    <property type="nucleotide sequence ID" value="NZ_BATC01000051.1"/>
</dbReference>
<evidence type="ECO:0008006" key="5">
    <source>
        <dbReference type="Google" id="ProtNLM"/>
    </source>
</evidence>
<accession>A0A8E0ND11</accession>
<organism evidence="3 4">
    <name type="scientific">Brevundimonas abyssalis TAR-001</name>
    <dbReference type="NCBI Taxonomy" id="1391729"/>
    <lineage>
        <taxon>Bacteria</taxon>
        <taxon>Pseudomonadati</taxon>
        <taxon>Pseudomonadota</taxon>
        <taxon>Alphaproteobacteria</taxon>
        <taxon>Caulobacterales</taxon>
        <taxon>Caulobacteraceae</taxon>
        <taxon>Brevundimonas</taxon>
    </lineage>
</organism>
<dbReference type="Proteomes" id="UP000016569">
    <property type="component" value="Unassembled WGS sequence"/>
</dbReference>
<protein>
    <recommendedName>
        <fullName evidence="5">TolA protein</fullName>
    </recommendedName>
</protein>
<comment type="caution">
    <text evidence="3">The sequence shown here is derived from an EMBL/GenBank/DDBJ whole genome shotgun (WGS) entry which is preliminary data.</text>
</comment>
<sequence length="101" mass="10286">MTIRTKPWLAVAAAAALSLGGVACTDAEQAQAERDAAEAGETLEQGAAELGERIESGAMEAARGVENMAGDAASSLEENQREAAAEGREGAVNPDTGERVE</sequence>
<dbReference type="EMBL" id="BATC01000051">
    <property type="protein sequence ID" value="GAD60076.1"/>
    <property type="molecule type" value="Genomic_DNA"/>
</dbReference>